<evidence type="ECO:0000313" key="10">
    <source>
        <dbReference type="EMBL" id="RDW63434.1"/>
    </source>
</evidence>
<sequence>MTNLGITLFATTAVLGWLGSLIIYRLYLSPLSRFPGPKLAALTGWYETYFDLIQRGRYWVEIEHMHEIYGPIIRINPNELHVNDPDWSEPYKISGRVDKYDWYYTFVGSSGSSSAFGTVDHDVHRGRRKAQQGYFTTDAITRFEPQLETLIAKFCARLEDFKGTGKHVNLSDAFRSIAVDVAAMFTLNHSYGFIDDPDFKAEVHQGIRAFPDIGVLNRNFTGLFVALESLHRWVLSILDPTESENGSLPSRINMHCKGIIDDYASKKSDVKPNIIHRMLDAPELPMKDKTAWRLQLEARTLIGAGTETTGHTLAVIAFHLLANPEKAKKLKEEILETKEGREKPLTYQDLQMLPYLSSVVLEGHRISSVVSGRLPRVNTKEALRYGDYSIPTPVSTTQRLTHYNATLFPSPNTFLPERWLQLSERKRLEKYIQPFGRGSRSCIGMHLANAEIYKTLAEIFSRFDMKLYDTEFEDIMQVHDFFTSFPSSEKGLRILVEA</sequence>
<dbReference type="Proteomes" id="UP000256645">
    <property type="component" value="Unassembled WGS sequence"/>
</dbReference>
<dbReference type="GO" id="GO:0005506">
    <property type="term" value="F:iron ion binding"/>
    <property type="evidence" value="ECO:0007669"/>
    <property type="project" value="InterPro"/>
</dbReference>
<dbReference type="GO" id="GO:0020037">
    <property type="term" value="F:heme binding"/>
    <property type="evidence" value="ECO:0007669"/>
    <property type="project" value="InterPro"/>
</dbReference>
<protein>
    <recommendedName>
        <fullName evidence="12">Cytochrome P450</fullName>
    </recommendedName>
</protein>
<feature type="transmembrane region" description="Helical" evidence="9">
    <location>
        <begin position="6"/>
        <end position="28"/>
    </location>
</feature>
<evidence type="ECO:0000256" key="4">
    <source>
        <dbReference type="ARBA" id="ARBA00023002"/>
    </source>
</evidence>
<dbReference type="AlphaFoldDB" id="A0A3D8QPQ1"/>
<dbReference type="EMBL" id="PDLM01000013">
    <property type="protein sequence ID" value="RDW63434.1"/>
    <property type="molecule type" value="Genomic_DNA"/>
</dbReference>
<keyword evidence="6 8" id="KW-0503">Monooxygenase</keyword>
<dbReference type="InterPro" id="IPR036396">
    <property type="entry name" value="Cyt_P450_sf"/>
</dbReference>
<name>A0A3D8QPQ1_9HELO</name>
<dbReference type="PANTHER" id="PTHR24305">
    <property type="entry name" value="CYTOCHROME P450"/>
    <property type="match status" value="1"/>
</dbReference>
<evidence type="ECO:0000256" key="1">
    <source>
        <dbReference type="ARBA" id="ARBA00001971"/>
    </source>
</evidence>
<dbReference type="InterPro" id="IPR001128">
    <property type="entry name" value="Cyt_P450"/>
</dbReference>
<evidence type="ECO:0000256" key="3">
    <source>
        <dbReference type="ARBA" id="ARBA00022723"/>
    </source>
</evidence>
<dbReference type="SUPFAM" id="SSF48264">
    <property type="entry name" value="Cytochrome P450"/>
    <property type="match status" value="1"/>
</dbReference>
<keyword evidence="4 8" id="KW-0560">Oxidoreductase</keyword>
<evidence type="ECO:0000256" key="5">
    <source>
        <dbReference type="ARBA" id="ARBA00023004"/>
    </source>
</evidence>
<proteinExistence type="inferred from homology"/>
<dbReference type="InterPro" id="IPR050121">
    <property type="entry name" value="Cytochrome_P450_monoxygenase"/>
</dbReference>
<dbReference type="PRINTS" id="PR00463">
    <property type="entry name" value="EP450I"/>
</dbReference>
<evidence type="ECO:0000256" key="7">
    <source>
        <dbReference type="PIRSR" id="PIRSR602401-1"/>
    </source>
</evidence>
<keyword evidence="3 7" id="KW-0479">Metal-binding</keyword>
<dbReference type="Pfam" id="PF00067">
    <property type="entry name" value="p450"/>
    <property type="match status" value="1"/>
</dbReference>
<evidence type="ECO:0000256" key="8">
    <source>
        <dbReference type="RuleBase" id="RU000461"/>
    </source>
</evidence>
<reference evidence="10 11" key="1">
    <citation type="journal article" date="2018" name="IMA Fungus">
        <title>IMA Genome-F 9: Draft genome sequence of Annulohypoxylon stygium, Aspergillus mulundensis, Berkeleyomyces basicola (syn. Thielaviopsis basicola), Ceratocystis smalleyi, two Cercospora beticola strains, Coleophoma cylindrospora, Fusarium fracticaudum, Phialophora cf. hyalina, and Morchella septimelata.</title>
        <authorList>
            <person name="Wingfield B.D."/>
            <person name="Bills G.F."/>
            <person name="Dong Y."/>
            <person name="Huang W."/>
            <person name="Nel W.J."/>
            <person name="Swalarsk-Parry B.S."/>
            <person name="Vaghefi N."/>
            <person name="Wilken P.M."/>
            <person name="An Z."/>
            <person name="de Beer Z.W."/>
            <person name="De Vos L."/>
            <person name="Chen L."/>
            <person name="Duong T.A."/>
            <person name="Gao Y."/>
            <person name="Hammerbacher A."/>
            <person name="Kikkert J.R."/>
            <person name="Li Y."/>
            <person name="Li H."/>
            <person name="Li K."/>
            <person name="Li Q."/>
            <person name="Liu X."/>
            <person name="Ma X."/>
            <person name="Naidoo K."/>
            <person name="Pethybridge S.J."/>
            <person name="Sun J."/>
            <person name="Steenkamp E.T."/>
            <person name="van der Nest M.A."/>
            <person name="van Wyk S."/>
            <person name="Wingfield M.J."/>
            <person name="Xiong C."/>
            <person name="Yue Q."/>
            <person name="Zhang X."/>
        </authorList>
    </citation>
    <scope>NUCLEOTIDE SEQUENCE [LARGE SCALE GENOMIC DNA]</scope>
    <source>
        <strain evidence="10 11">BP6252</strain>
    </source>
</reference>
<evidence type="ECO:0000256" key="6">
    <source>
        <dbReference type="ARBA" id="ARBA00023033"/>
    </source>
</evidence>
<evidence type="ECO:0000313" key="11">
    <source>
        <dbReference type="Proteomes" id="UP000256645"/>
    </source>
</evidence>
<gene>
    <name evidence="10" type="ORF">BP6252_10979</name>
</gene>
<dbReference type="Gene3D" id="1.10.630.10">
    <property type="entry name" value="Cytochrome P450"/>
    <property type="match status" value="1"/>
</dbReference>
<keyword evidence="9" id="KW-0472">Membrane</keyword>
<dbReference type="InterPro" id="IPR017972">
    <property type="entry name" value="Cyt_P450_CS"/>
</dbReference>
<dbReference type="PROSITE" id="PS00086">
    <property type="entry name" value="CYTOCHROME_P450"/>
    <property type="match status" value="1"/>
</dbReference>
<evidence type="ECO:0008006" key="12">
    <source>
        <dbReference type="Google" id="ProtNLM"/>
    </source>
</evidence>
<organism evidence="10 11">
    <name type="scientific">Coleophoma cylindrospora</name>
    <dbReference type="NCBI Taxonomy" id="1849047"/>
    <lineage>
        <taxon>Eukaryota</taxon>
        <taxon>Fungi</taxon>
        <taxon>Dikarya</taxon>
        <taxon>Ascomycota</taxon>
        <taxon>Pezizomycotina</taxon>
        <taxon>Leotiomycetes</taxon>
        <taxon>Helotiales</taxon>
        <taxon>Dermateaceae</taxon>
        <taxon>Coleophoma</taxon>
    </lineage>
</organism>
<feature type="binding site" description="axial binding residue" evidence="7">
    <location>
        <position position="442"/>
    </location>
    <ligand>
        <name>heme</name>
        <dbReference type="ChEBI" id="CHEBI:30413"/>
    </ligand>
    <ligandPart>
        <name>Fe</name>
        <dbReference type="ChEBI" id="CHEBI:18248"/>
    </ligandPart>
</feature>
<dbReference type="GO" id="GO:0004497">
    <property type="term" value="F:monooxygenase activity"/>
    <property type="evidence" value="ECO:0007669"/>
    <property type="project" value="UniProtKB-KW"/>
</dbReference>
<keyword evidence="9" id="KW-1133">Transmembrane helix</keyword>
<comment type="similarity">
    <text evidence="2 8">Belongs to the cytochrome P450 family.</text>
</comment>
<evidence type="ECO:0000256" key="2">
    <source>
        <dbReference type="ARBA" id="ARBA00010617"/>
    </source>
</evidence>
<keyword evidence="5 7" id="KW-0408">Iron</keyword>
<dbReference type="PANTHER" id="PTHR24305:SF157">
    <property type="entry name" value="N-ACETYLTRYPTOPHAN 6-HYDROXYLASE IVOC-RELATED"/>
    <property type="match status" value="1"/>
</dbReference>
<evidence type="ECO:0000256" key="9">
    <source>
        <dbReference type="SAM" id="Phobius"/>
    </source>
</evidence>
<dbReference type="OrthoDB" id="3945418at2759"/>
<dbReference type="STRING" id="1849047.A0A3D8QPQ1"/>
<dbReference type="CDD" id="cd11062">
    <property type="entry name" value="CYP58-like"/>
    <property type="match status" value="1"/>
</dbReference>
<comment type="caution">
    <text evidence="10">The sequence shown here is derived from an EMBL/GenBank/DDBJ whole genome shotgun (WGS) entry which is preliminary data.</text>
</comment>
<comment type="cofactor">
    <cofactor evidence="1 7">
        <name>heme</name>
        <dbReference type="ChEBI" id="CHEBI:30413"/>
    </cofactor>
</comment>
<dbReference type="InterPro" id="IPR002401">
    <property type="entry name" value="Cyt_P450_E_grp-I"/>
</dbReference>
<dbReference type="PRINTS" id="PR00385">
    <property type="entry name" value="P450"/>
</dbReference>
<accession>A0A3D8QPQ1</accession>
<keyword evidence="11" id="KW-1185">Reference proteome</keyword>
<keyword evidence="9" id="KW-0812">Transmembrane</keyword>
<dbReference type="GO" id="GO:0016705">
    <property type="term" value="F:oxidoreductase activity, acting on paired donors, with incorporation or reduction of molecular oxygen"/>
    <property type="evidence" value="ECO:0007669"/>
    <property type="project" value="InterPro"/>
</dbReference>
<keyword evidence="7 8" id="KW-0349">Heme</keyword>